<keyword evidence="2" id="KW-1185">Reference proteome</keyword>
<name>A0A418MF73_9BACT</name>
<protein>
    <submittedName>
        <fullName evidence="1">Uncharacterized protein</fullName>
    </submittedName>
</protein>
<reference evidence="1 2" key="1">
    <citation type="submission" date="2018-08" db="EMBL/GenBank/DDBJ databases">
        <title>Fibrisoma montanum sp. nov., isolated from Danxia mountain soil.</title>
        <authorList>
            <person name="Huang Y."/>
        </authorList>
    </citation>
    <scope>NUCLEOTIDE SEQUENCE [LARGE SCALE GENOMIC DNA]</scope>
    <source>
        <strain evidence="1 2">HYT19</strain>
    </source>
</reference>
<gene>
    <name evidence="1" type="ORF">DYU11_09095</name>
</gene>
<dbReference type="EMBL" id="QXED01000002">
    <property type="protein sequence ID" value="RIV25444.1"/>
    <property type="molecule type" value="Genomic_DNA"/>
</dbReference>
<sequence length="385" mass="44069">MNDELLPESLSNFEKEINNLGRNVGVDVRLEVLLAELLRGGLDPRREVMIYPRGLFAREYRSDVGIGRILPVEPDKPGMPLSAKDVVFDKSGVWAGSIHAYENENPNINLPDHQEFLNIPVYRDGLYDYLPEGLFHQRTETDEREYAKEIAEQDRREQAARRFFRPIEQEFYLQGLLLELEERKYLITEDNLQQKEHGDILRGIWGLPADRLVRIPRPNGSGWTTTRDILLDFRQLNNLLHLLPVAHRLINNRNLVERLLALVLGVPVQLRTIPPLLILIETEPEDQIGPFELGQIELGNFSLAGIYQDTMPAVEIRLGPLNTAQLTDFLPEGRSRAVLDMLISYFLPAETENVIHLLVDEANQFLQLVEKESSPTSVLGWASYI</sequence>
<dbReference type="RefSeq" id="WP_119667326.1">
    <property type="nucleotide sequence ID" value="NZ_QXED01000002.1"/>
</dbReference>
<dbReference type="InterPro" id="IPR010732">
    <property type="entry name" value="T6SS_TssG-like"/>
</dbReference>
<dbReference type="OrthoDB" id="1411058at2"/>
<accession>A0A418MF73</accession>
<proteinExistence type="predicted"/>
<comment type="caution">
    <text evidence="1">The sequence shown here is derived from an EMBL/GenBank/DDBJ whole genome shotgun (WGS) entry which is preliminary data.</text>
</comment>
<evidence type="ECO:0000313" key="2">
    <source>
        <dbReference type="Proteomes" id="UP000283523"/>
    </source>
</evidence>
<evidence type="ECO:0000313" key="1">
    <source>
        <dbReference type="EMBL" id="RIV25444.1"/>
    </source>
</evidence>
<dbReference type="AlphaFoldDB" id="A0A418MF73"/>
<dbReference type="Proteomes" id="UP000283523">
    <property type="component" value="Unassembled WGS sequence"/>
</dbReference>
<organism evidence="1 2">
    <name type="scientific">Fibrisoma montanum</name>
    <dbReference type="NCBI Taxonomy" id="2305895"/>
    <lineage>
        <taxon>Bacteria</taxon>
        <taxon>Pseudomonadati</taxon>
        <taxon>Bacteroidota</taxon>
        <taxon>Cytophagia</taxon>
        <taxon>Cytophagales</taxon>
        <taxon>Spirosomataceae</taxon>
        <taxon>Fibrisoma</taxon>
    </lineage>
</organism>
<dbReference type="Pfam" id="PF06996">
    <property type="entry name" value="T6SS_TssG"/>
    <property type="match status" value="1"/>
</dbReference>